<keyword evidence="2" id="KW-1185">Reference proteome</keyword>
<dbReference type="Proteomes" id="UP000823388">
    <property type="component" value="Chromosome 2N"/>
</dbReference>
<evidence type="ECO:0000313" key="1">
    <source>
        <dbReference type="EMBL" id="KAG2633063.1"/>
    </source>
</evidence>
<dbReference type="EMBL" id="CM029040">
    <property type="protein sequence ID" value="KAG2633063.1"/>
    <property type="molecule type" value="Genomic_DNA"/>
</dbReference>
<gene>
    <name evidence="1" type="ORF">PVAP13_2NG020800</name>
</gene>
<protein>
    <submittedName>
        <fullName evidence="1">Uncharacterized protein</fullName>
    </submittedName>
</protein>
<dbReference type="AlphaFoldDB" id="A0A8T0VKL0"/>
<sequence length="198" mass="21469">MATPEQRAVWGVRQRFLYATVRRPVPLSCGPPLSWARLPAGGVGVCELPTRRRRDEAPKAVEARVASFVQAPRRNSLQAAPRGVRTHACAAHSSRSGWPTSESILIGQDVQSRLRVPPGFDTEISSSFSSAYPSLLFSSSRPGHEHCLFNSHLPVSSLFPPRKPLRADLCRCGYGFGDLGRGAPFAAVFLDLSSMVSG</sequence>
<accession>A0A8T0VKL0</accession>
<evidence type="ECO:0000313" key="2">
    <source>
        <dbReference type="Proteomes" id="UP000823388"/>
    </source>
</evidence>
<proteinExistence type="predicted"/>
<comment type="caution">
    <text evidence="1">The sequence shown here is derived from an EMBL/GenBank/DDBJ whole genome shotgun (WGS) entry which is preliminary data.</text>
</comment>
<name>A0A8T0VKL0_PANVG</name>
<organism evidence="1 2">
    <name type="scientific">Panicum virgatum</name>
    <name type="common">Blackwell switchgrass</name>
    <dbReference type="NCBI Taxonomy" id="38727"/>
    <lineage>
        <taxon>Eukaryota</taxon>
        <taxon>Viridiplantae</taxon>
        <taxon>Streptophyta</taxon>
        <taxon>Embryophyta</taxon>
        <taxon>Tracheophyta</taxon>
        <taxon>Spermatophyta</taxon>
        <taxon>Magnoliopsida</taxon>
        <taxon>Liliopsida</taxon>
        <taxon>Poales</taxon>
        <taxon>Poaceae</taxon>
        <taxon>PACMAD clade</taxon>
        <taxon>Panicoideae</taxon>
        <taxon>Panicodae</taxon>
        <taxon>Paniceae</taxon>
        <taxon>Panicinae</taxon>
        <taxon>Panicum</taxon>
        <taxon>Panicum sect. Hiantes</taxon>
    </lineage>
</organism>
<reference evidence="1 2" key="1">
    <citation type="submission" date="2020-05" db="EMBL/GenBank/DDBJ databases">
        <title>WGS assembly of Panicum virgatum.</title>
        <authorList>
            <person name="Lovell J.T."/>
            <person name="Jenkins J."/>
            <person name="Shu S."/>
            <person name="Juenger T.E."/>
            <person name="Schmutz J."/>
        </authorList>
    </citation>
    <scope>NUCLEOTIDE SEQUENCE [LARGE SCALE GENOMIC DNA]</scope>
    <source>
        <strain evidence="2">cv. AP13</strain>
    </source>
</reference>